<protein>
    <recommendedName>
        <fullName evidence="2">DUF4397 domain-containing protein</fullName>
    </recommendedName>
</protein>
<dbReference type="RefSeq" id="WP_345331809.1">
    <property type="nucleotide sequence ID" value="NZ_BAABJI010000002.1"/>
</dbReference>
<dbReference type="PROSITE" id="PS51257">
    <property type="entry name" value="PROKAR_LIPOPROTEIN"/>
    <property type="match status" value="1"/>
</dbReference>
<keyword evidence="1" id="KW-0732">Signal</keyword>
<keyword evidence="4" id="KW-1185">Reference proteome</keyword>
<comment type="caution">
    <text evidence="3">The sequence shown here is derived from an EMBL/GenBank/DDBJ whole genome shotgun (WGS) entry which is preliminary data.</text>
</comment>
<proteinExistence type="predicted"/>
<dbReference type="InterPro" id="IPR025510">
    <property type="entry name" value="DUF4397"/>
</dbReference>
<accession>A0ABP9G1N5</accession>
<reference evidence="4" key="1">
    <citation type="journal article" date="2019" name="Int. J. Syst. Evol. Microbiol.">
        <title>The Global Catalogue of Microorganisms (GCM) 10K type strain sequencing project: providing services to taxonomists for standard genome sequencing and annotation.</title>
        <authorList>
            <consortium name="The Broad Institute Genomics Platform"/>
            <consortium name="The Broad Institute Genome Sequencing Center for Infectious Disease"/>
            <person name="Wu L."/>
            <person name="Ma J."/>
        </authorList>
    </citation>
    <scope>NUCLEOTIDE SEQUENCE [LARGE SCALE GENOMIC DNA]</scope>
    <source>
        <strain evidence="4">JCM 18283</strain>
    </source>
</reference>
<feature type="chain" id="PRO_5046535249" description="DUF4397 domain-containing protein" evidence="1">
    <location>
        <begin position="22"/>
        <end position="230"/>
    </location>
</feature>
<feature type="domain" description="DUF4397" evidence="2">
    <location>
        <begin position="41"/>
        <end position="152"/>
    </location>
</feature>
<dbReference type="Proteomes" id="UP001501436">
    <property type="component" value="Unassembled WGS sequence"/>
</dbReference>
<name>A0ABP9G1N5_9SPHI</name>
<evidence type="ECO:0000313" key="3">
    <source>
        <dbReference type="EMBL" id="GAA4922248.1"/>
    </source>
</evidence>
<dbReference type="Pfam" id="PF14344">
    <property type="entry name" value="DUF4397"/>
    <property type="match status" value="1"/>
</dbReference>
<dbReference type="EMBL" id="BAABJI010000002">
    <property type="protein sequence ID" value="GAA4922248.1"/>
    <property type="molecule type" value="Genomic_DNA"/>
</dbReference>
<organism evidence="3 4">
    <name type="scientific">Mucilaginibacter defluvii</name>
    <dbReference type="NCBI Taxonomy" id="1196019"/>
    <lineage>
        <taxon>Bacteria</taxon>
        <taxon>Pseudomonadati</taxon>
        <taxon>Bacteroidota</taxon>
        <taxon>Sphingobacteriia</taxon>
        <taxon>Sphingobacteriales</taxon>
        <taxon>Sphingobacteriaceae</taxon>
        <taxon>Mucilaginibacter</taxon>
    </lineage>
</organism>
<gene>
    <name evidence="3" type="ORF">GCM10023313_27720</name>
</gene>
<sequence>MKMFNQLRNAKILSLSCVILAAVSFTSCDKNDDENVDTDSASVRITNAVEGSLSQEVYVGGTKLNTSAVAYGETSNYIQTASGDNKTVQFRNVGSSSANVSFNVDLDDDKYYSLYYAGNADAKTYVVAEDDRKAPTAGKAKVRFIHLASAVQSNVDLGVSATSKLFTDVAYKAVTTYKEVDANTKMYLYAAGQANAVLDLDTKVQAGKIYTIYVSGSTALTLRYRVIAEN</sequence>
<evidence type="ECO:0000256" key="1">
    <source>
        <dbReference type="SAM" id="SignalP"/>
    </source>
</evidence>
<feature type="signal peptide" evidence="1">
    <location>
        <begin position="1"/>
        <end position="21"/>
    </location>
</feature>
<evidence type="ECO:0000313" key="4">
    <source>
        <dbReference type="Proteomes" id="UP001501436"/>
    </source>
</evidence>
<evidence type="ECO:0000259" key="2">
    <source>
        <dbReference type="Pfam" id="PF14344"/>
    </source>
</evidence>